<gene>
    <name evidence="1" type="ORF">ABW05_32035</name>
</gene>
<proteinExistence type="predicted"/>
<comment type="caution">
    <text evidence="1">The sequence shown here is derived from an EMBL/GenBank/DDBJ whole genome shotgun (WGS) entry which is preliminary data.</text>
</comment>
<dbReference type="EMBL" id="LDPU01000003">
    <property type="protein sequence ID" value="KLO47783.1"/>
    <property type="molecule type" value="Genomic_DNA"/>
</dbReference>
<dbReference type="Proteomes" id="UP000036499">
    <property type="component" value="Unassembled WGS sequence"/>
</dbReference>
<dbReference type="RefSeq" id="WP_047036739.1">
    <property type="nucleotide sequence ID" value="NZ_LDCO01000003.1"/>
</dbReference>
<accession>A0ABR5FN01</accession>
<keyword evidence="2" id="KW-1185">Reference proteome</keyword>
<name>A0ABR5FN01_9MYCO</name>
<reference evidence="1 2" key="1">
    <citation type="submission" date="2015-05" db="EMBL/GenBank/DDBJ databases">
        <title>Genome sequence of Mycobacterium senegalense.</title>
        <authorList>
            <person name="Greninger A.L."/>
            <person name="Miller S."/>
        </authorList>
    </citation>
    <scope>NUCLEOTIDE SEQUENCE [LARGE SCALE GENOMIC DNA]</scope>
    <source>
        <strain evidence="1 2">CK2</strain>
    </source>
</reference>
<protein>
    <submittedName>
        <fullName evidence="1">Uncharacterized protein</fullName>
    </submittedName>
</protein>
<organism evidence="1 2">
    <name type="scientific">Mycolicibacterium senegalense</name>
    <dbReference type="NCBI Taxonomy" id="1796"/>
    <lineage>
        <taxon>Bacteria</taxon>
        <taxon>Bacillati</taxon>
        <taxon>Actinomycetota</taxon>
        <taxon>Actinomycetes</taxon>
        <taxon>Mycobacteriales</taxon>
        <taxon>Mycobacteriaceae</taxon>
        <taxon>Mycolicibacterium</taxon>
    </lineage>
</organism>
<sequence length="255" mass="28386">MTFNGGWLHAIAVDEDVFAPEFVTELHDKSVGDSIHLTPEQLDEIAPSAELDPAVAGPAFLHEEHLESDWVIDDESLLLYIEIQDVYFTVTSEGLITRCSDVADVDTLVTDAGASCIIRAVHHPRDAYGALWTPLWDAFELLESDDFNPDDILDARENLLEDKGVEFGEPYPQHPSGTYWDGVNAAENALTSAERNAHFPRSCSHGDEYVAIAARDLIGTVPDWTWDAYELIARPYAQATGRKLHPDDPDWPSKR</sequence>
<evidence type="ECO:0000313" key="1">
    <source>
        <dbReference type="EMBL" id="KLO47783.1"/>
    </source>
</evidence>
<evidence type="ECO:0000313" key="2">
    <source>
        <dbReference type="Proteomes" id="UP000036499"/>
    </source>
</evidence>